<organism evidence="1 2">
    <name type="scientific">Schistosoma margrebowiei</name>
    <dbReference type="NCBI Taxonomy" id="48269"/>
    <lineage>
        <taxon>Eukaryota</taxon>
        <taxon>Metazoa</taxon>
        <taxon>Spiralia</taxon>
        <taxon>Lophotrochozoa</taxon>
        <taxon>Platyhelminthes</taxon>
        <taxon>Trematoda</taxon>
        <taxon>Digenea</taxon>
        <taxon>Strigeidida</taxon>
        <taxon>Schistosomatoidea</taxon>
        <taxon>Schistosomatidae</taxon>
        <taxon>Schistosoma</taxon>
    </lineage>
</organism>
<keyword evidence="2" id="KW-1185">Reference proteome</keyword>
<gene>
    <name evidence="1" type="ORF">SMRZ_LOCUS11400</name>
</gene>
<evidence type="ECO:0000313" key="2">
    <source>
        <dbReference type="Proteomes" id="UP000277204"/>
    </source>
</evidence>
<sequence>MSASTSSLEQTDRSISTEFAQLIRTTETVRSTSTVKTTSPSSTTTSDDFGRSILFRQKSRVVRIYFHTWSHEI</sequence>
<evidence type="ECO:0000313" key="1">
    <source>
        <dbReference type="EMBL" id="VDO95149.1"/>
    </source>
</evidence>
<dbReference type="Proteomes" id="UP000277204">
    <property type="component" value="Unassembled WGS sequence"/>
</dbReference>
<dbReference type="EMBL" id="UZAI01006381">
    <property type="protein sequence ID" value="VDO95149.1"/>
    <property type="molecule type" value="Genomic_DNA"/>
</dbReference>
<reference evidence="1 2" key="1">
    <citation type="submission" date="2018-11" db="EMBL/GenBank/DDBJ databases">
        <authorList>
            <consortium name="Pathogen Informatics"/>
        </authorList>
    </citation>
    <scope>NUCLEOTIDE SEQUENCE [LARGE SCALE GENOMIC DNA]</scope>
    <source>
        <strain evidence="1 2">Zambia</strain>
    </source>
</reference>
<proteinExistence type="predicted"/>
<accession>A0A183M5S5</accession>
<dbReference type="AlphaFoldDB" id="A0A183M5S5"/>
<protein>
    <submittedName>
        <fullName evidence="1">Uncharacterized protein</fullName>
    </submittedName>
</protein>
<name>A0A183M5S5_9TREM</name>